<reference evidence="1" key="1">
    <citation type="submission" date="2020-05" db="EMBL/GenBank/DDBJ databases">
        <authorList>
            <person name="Chiriac C."/>
            <person name="Salcher M."/>
            <person name="Ghai R."/>
            <person name="Kavagutti S V."/>
        </authorList>
    </citation>
    <scope>NUCLEOTIDE SEQUENCE</scope>
</reference>
<sequence length="248" mass="27442">MTIIVPSTSFTTSTTAGDQINAALRLIGQLAEGEVPSAATAQDALTAMNQMIDSWNTERLSVFSTQDQVFSWPPNAISRTLGPSGDFVGNRPILLDDSTYFKDASTGISFGIKIINQQQYDGIAVKTVTSTYPQVIWINMNYPDIEMYIYPVPTRVLEWHFISVDELHQAASLSTVLALPPGYLRAFKYNLACELAPEFGVEPSPTVSRIAMTSKRNLKRINNPDDIMSIPYSIVGTRQRFNVFAGNY</sequence>
<dbReference type="EMBL" id="LR798214">
    <property type="protein sequence ID" value="CAB5194595.1"/>
    <property type="molecule type" value="Genomic_DNA"/>
</dbReference>
<evidence type="ECO:0008006" key="2">
    <source>
        <dbReference type="Google" id="ProtNLM"/>
    </source>
</evidence>
<gene>
    <name evidence="1" type="ORF">UFOVP171_13</name>
</gene>
<protein>
    <recommendedName>
        <fullName evidence="2">Tail tubular protein A</fullName>
    </recommendedName>
</protein>
<dbReference type="InterPro" id="IPR038258">
    <property type="entry name" value="Gp4_sf"/>
</dbReference>
<accession>A0A6J7WEA1</accession>
<dbReference type="Gene3D" id="1.10.3230.20">
    <property type="entry name" value="P22 tail accessory factor (Gp4)"/>
    <property type="match status" value="2"/>
</dbReference>
<proteinExistence type="predicted"/>
<name>A0A6J7WEA1_9CAUD</name>
<organism evidence="1">
    <name type="scientific">uncultured Caudovirales phage</name>
    <dbReference type="NCBI Taxonomy" id="2100421"/>
    <lineage>
        <taxon>Viruses</taxon>
        <taxon>Duplodnaviria</taxon>
        <taxon>Heunggongvirae</taxon>
        <taxon>Uroviricota</taxon>
        <taxon>Caudoviricetes</taxon>
        <taxon>Peduoviridae</taxon>
        <taxon>Maltschvirus</taxon>
        <taxon>Maltschvirus maltsch</taxon>
    </lineage>
</organism>
<evidence type="ECO:0000313" key="1">
    <source>
        <dbReference type="EMBL" id="CAB5194595.1"/>
    </source>
</evidence>